<dbReference type="InterPro" id="IPR003594">
    <property type="entry name" value="HATPase_dom"/>
</dbReference>
<feature type="compositionally biased region" description="Basic and acidic residues" evidence="8">
    <location>
        <begin position="139"/>
        <end position="159"/>
    </location>
</feature>
<comment type="catalytic activity">
    <reaction evidence="1">
        <text>ATP + protein L-histidine = ADP + protein N-phospho-L-histidine.</text>
        <dbReference type="EC" id="2.7.13.3"/>
    </reaction>
</comment>
<dbReference type="CDD" id="cd00088">
    <property type="entry name" value="HPT"/>
    <property type="match status" value="1"/>
</dbReference>
<dbReference type="SMART" id="SM00260">
    <property type="entry name" value="CheW"/>
    <property type="match status" value="1"/>
</dbReference>
<dbReference type="AlphaFoldDB" id="A0A915YB13"/>
<dbReference type="SUPFAM" id="SSF47226">
    <property type="entry name" value="Histidine-containing phosphotransfer domain, HPT domain"/>
    <property type="match status" value="1"/>
</dbReference>
<gene>
    <name evidence="12" type="ORF">AsAng_0004870</name>
</gene>
<keyword evidence="4" id="KW-0808">Transferase</keyword>
<dbReference type="Pfam" id="PF01584">
    <property type="entry name" value="CheW"/>
    <property type="match status" value="1"/>
</dbReference>
<keyword evidence="13" id="KW-1185">Reference proteome</keyword>
<dbReference type="InterPro" id="IPR036890">
    <property type="entry name" value="HATPase_C_sf"/>
</dbReference>
<dbReference type="InterPro" id="IPR004105">
    <property type="entry name" value="CheA-like_dim"/>
</dbReference>
<feature type="domain" description="HPt" evidence="11">
    <location>
        <begin position="1"/>
        <end position="104"/>
    </location>
</feature>
<dbReference type="InterPro" id="IPR037006">
    <property type="entry name" value="CheA-like_homodim_sf"/>
</dbReference>
<evidence type="ECO:0000256" key="8">
    <source>
        <dbReference type="SAM" id="MobiDB-lite"/>
    </source>
</evidence>
<evidence type="ECO:0000259" key="11">
    <source>
        <dbReference type="PROSITE" id="PS50894"/>
    </source>
</evidence>
<dbReference type="SMART" id="SM01231">
    <property type="entry name" value="H-kinase_dim"/>
    <property type="match status" value="1"/>
</dbReference>
<dbReference type="InterPro" id="IPR036641">
    <property type="entry name" value="HPT_dom_sf"/>
</dbReference>
<dbReference type="InterPro" id="IPR004358">
    <property type="entry name" value="Sig_transdc_His_kin-like_C"/>
</dbReference>
<dbReference type="RefSeq" id="WP_264791143.1">
    <property type="nucleotide sequence ID" value="NZ_AP026867.1"/>
</dbReference>
<evidence type="ECO:0000259" key="9">
    <source>
        <dbReference type="PROSITE" id="PS50109"/>
    </source>
</evidence>
<accession>A0A915YB13</accession>
<dbReference type="InterPro" id="IPR005467">
    <property type="entry name" value="His_kinase_dom"/>
</dbReference>
<dbReference type="PRINTS" id="PR00344">
    <property type="entry name" value="BCTRLSENSOR"/>
</dbReference>
<dbReference type="Proteomes" id="UP001060919">
    <property type="component" value="Chromosome"/>
</dbReference>
<evidence type="ECO:0000256" key="6">
    <source>
        <dbReference type="PROSITE-ProRule" id="PRU00110"/>
    </source>
</evidence>
<dbReference type="Pfam" id="PF02518">
    <property type="entry name" value="HATPase_c"/>
    <property type="match status" value="1"/>
</dbReference>
<protein>
    <recommendedName>
        <fullName evidence="2">histidine kinase</fullName>
        <ecNumber evidence="2">2.7.13.3</ecNumber>
    </recommendedName>
</protein>
<dbReference type="SUPFAM" id="SSF47384">
    <property type="entry name" value="Homodimeric domain of signal transducing histidine kinase"/>
    <property type="match status" value="1"/>
</dbReference>
<evidence type="ECO:0000256" key="2">
    <source>
        <dbReference type="ARBA" id="ARBA00012438"/>
    </source>
</evidence>
<keyword evidence="7" id="KW-0175">Coiled coil</keyword>
<feature type="coiled-coil region" evidence="7">
    <location>
        <begin position="12"/>
        <end position="39"/>
    </location>
</feature>
<dbReference type="PROSITE" id="PS50109">
    <property type="entry name" value="HIS_KIN"/>
    <property type="match status" value="1"/>
</dbReference>
<dbReference type="PANTHER" id="PTHR43395:SF1">
    <property type="entry name" value="CHEMOTAXIS PROTEIN CHEA"/>
    <property type="match status" value="1"/>
</dbReference>
<dbReference type="EC" id="2.7.13.3" evidence="2"/>
<dbReference type="Gene3D" id="1.10.287.560">
    <property type="entry name" value="Histidine kinase CheA-like, homodimeric domain"/>
    <property type="match status" value="1"/>
</dbReference>
<dbReference type="SMART" id="SM00073">
    <property type="entry name" value="HPT"/>
    <property type="match status" value="1"/>
</dbReference>
<feature type="domain" description="CheW-like" evidence="10">
    <location>
        <begin position="429"/>
        <end position="578"/>
    </location>
</feature>
<dbReference type="Pfam" id="PF02895">
    <property type="entry name" value="H-kinase_dim"/>
    <property type="match status" value="1"/>
</dbReference>
<reference evidence="12" key="1">
    <citation type="submission" date="2022-09" db="EMBL/GenBank/DDBJ databases">
        <title>Aureispira anguillicida sp. nov., isolated from Leptocephalus of Japanese eel Anguilla japonica.</title>
        <authorList>
            <person name="Yuasa K."/>
            <person name="Mekata T."/>
            <person name="Ikunari K."/>
        </authorList>
    </citation>
    <scope>NUCLEOTIDE SEQUENCE</scope>
    <source>
        <strain evidence="12">EL160426</strain>
    </source>
</reference>
<organism evidence="12 13">
    <name type="scientific">Aureispira anguillae</name>
    <dbReference type="NCBI Taxonomy" id="2864201"/>
    <lineage>
        <taxon>Bacteria</taxon>
        <taxon>Pseudomonadati</taxon>
        <taxon>Bacteroidota</taxon>
        <taxon>Saprospiria</taxon>
        <taxon>Saprospirales</taxon>
        <taxon>Saprospiraceae</taxon>
        <taxon>Aureispira</taxon>
    </lineage>
</organism>
<evidence type="ECO:0000256" key="7">
    <source>
        <dbReference type="SAM" id="Coils"/>
    </source>
</evidence>
<sequence>MAKEEEYKEMFLAEAQESYEELNRLFTELEKNNQSQSAVHAIFRITHTLKGNAMGMGFEPISELSHVMEDIFNEVKLGRMTLDSALFQSLFRANDVLGALIEAIKTNEVVRYKGIRTKLQVALRKAKAFYEAQNASTVAKEETTTTEPVETKEAEKVVDAQDEEEDDEIEPTEAGPKIILSDMVQVPVRKLDDLLNIVGELIIEKDTLLSRFSEENRSSSELARLHRLTSDLQYSVMDVRLVQVGFLFNKFHRVLRDAAVAEKKKVDLVLEGTESEIDRNVLKTMSDSLVHLVRNAVSHGIEPPEERIRLGKPERGTVTLRARNEKDTVFIEICDDGYGINVEKIKQKAISKGLIPKDYAPLITDDEVLLCIFEPGFSNAEVVTEISGRGVGLDVVRMAVESIGGKISIETELGKGSTFILGLPSSMAVKAALLFELGGQEFAIALAYTSAVVAMQKSEIHKMNTGLIATYLGKTISIVFLSDLFAMESMKEIDKKGAFYQQFDQLEGDPKLDIVIVSYNNRLVGLVVDKLMQQKEIVEKKLPPPIDNVALFSGVTILGTGRMCLVLDIVSILSHLFREKRISANMAILR</sequence>
<dbReference type="EMBL" id="AP026867">
    <property type="protein sequence ID" value="BDS09782.1"/>
    <property type="molecule type" value="Genomic_DNA"/>
</dbReference>
<evidence type="ECO:0000313" key="13">
    <source>
        <dbReference type="Proteomes" id="UP001060919"/>
    </source>
</evidence>
<dbReference type="InterPro" id="IPR051315">
    <property type="entry name" value="Bact_Chemotaxis_CheA"/>
</dbReference>
<dbReference type="Gene3D" id="1.20.120.160">
    <property type="entry name" value="HPT domain"/>
    <property type="match status" value="1"/>
</dbReference>
<dbReference type="InterPro" id="IPR036061">
    <property type="entry name" value="CheW-like_dom_sf"/>
</dbReference>
<dbReference type="FunFam" id="3.30.565.10:FF:000016">
    <property type="entry name" value="Chemotaxis protein CheA, putative"/>
    <property type="match status" value="1"/>
</dbReference>
<dbReference type="GO" id="GO:0006935">
    <property type="term" value="P:chemotaxis"/>
    <property type="evidence" value="ECO:0007669"/>
    <property type="project" value="UniProtKB-KW"/>
</dbReference>
<dbReference type="GO" id="GO:0005737">
    <property type="term" value="C:cytoplasm"/>
    <property type="evidence" value="ECO:0007669"/>
    <property type="project" value="InterPro"/>
</dbReference>
<dbReference type="GO" id="GO:0000155">
    <property type="term" value="F:phosphorelay sensor kinase activity"/>
    <property type="evidence" value="ECO:0007669"/>
    <property type="project" value="InterPro"/>
</dbReference>
<evidence type="ECO:0000259" key="10">
    <source>
        <dbReference type="PROSITE" id="PS50851"/>
    </source>
</evidence>
<dbReference type="InterPro" id="IPR008207">
    <property type="entry name" value="Sig_transdc_His_kin_Hpt_dom"/>
</dbReference>
<feature type="domain" description="Histidine kinase" evidence="9">
    <location>
        <begin position="179"/>
        <end position="427"/>
    </location>
</feature>
<feature type="modified residue" description="Phosphohistidine" evidence="6">
    <location>
        <position position="47"/>
    </location>
</feature>
<evidence type="ECO:0000256" key="5">
    <source>
        <dbReference type="ARBA" id="ARBA00022777"/>
    </source>
</evidence>
<proteinExistence type="predicted"/>
<feature type="region of interest" description="Disordered" evidence="8">
    <location>
        <begin position="139"/>
        <end position="171"/>
    </location>
</feature>
<evidence type="ECO:0000313" key="12">
    <source>
        <dbReference type="EMBL" id="BDS09782.1"/>
    </source>
</evidence>
<dbReference type="PROSITE" id="PS50851">
    <property type="entry name" value="CHEW"/>
    <property type="match status" value="1"/>
</dbReference>
<keyword evidence="5" id="KW-0418">Kinase</keyword>
<dbReference type="Gene3D" id="3.30.565.10">
    <property type="entry name" value="Histidine kinase-like ATPase, C-terminal domain"/>
    <property type="match status" value="1"/>
</dbReference>
<dbReference type="InterPro" id="IPR036097">
    <property type="entry name" value="HisK_dim/P_sf"/>
</dbReference>
<dbReference type="Pfam" id="PF01627">
    <property type="entry name" value="Hpt"/>
    <property type="match status" value="1"/>
</dbReference>
<evidence type="ECO:0000256" key="3">
    <source>
        <dbReference type="ARBA" id="ARBA00022553"/>
    </source>
</evidence>
<dbReference type="SMART" id="SM00387">
    <property type="entry name" value="HATPase_c"/>
    <property type="match status" value="1"/>
</dbReference>
<evidence type="ECO:0000256" key="1">
    <source>
        <dbReference type="ARBA" id="ARBA00000085"/>
    </source>
</evidence>
<dbReference type="SUPFAM" id="SSF55874">
    <property type="entry name" value="ATPase domain of HSP90 chaperone/DNA topoisomerase II/histidine kinase"/>
    <property type="match status" value="1"/>
</dbReference>
<name>A0A915YB13_9BACT</name>
<feature type="compositionally biased region" description="Acidic residues" evidence="8">
    <location>
        <begin position="160"/>
        <end position="171"/>
    </location>
</feature>
<keyword evidence="3 6" id="KW-0597">Phosphoprotein</keyword>
<dbReference type="PANTHER" id="PTHR43395">
    <property type="entry name" value="SENSOR HISTIDINE KINASE CHEA"/>
    <property type="match status" value="1"/>
</dbReference>
<dbReference type="SUPFAM" id="SSF50341">
    <property type="entry name" value="CheW-like"/>
    <property type="match status" value="1"/>
</dbReference>
<dbReference type="InterPro" id="IPR002545">
    <property type="entry name" value="CheW-lke_dom"/>
</dbReference>
<dbReference type="Gene3D" id="2.30.30.40">
    <property type="entry name" value="SH3 Domains"/>
    <property type="match status" value="1"/>
</dbReference>
<dbReference type="KEGG" id="aup:AsAng_0004870"/>
<dbReference type="GO" id="GO:0005524">
    <property type="term" value="F:ATP binding"/>
    <property type="evidence" value="ECO:0007669"/>
    <property type="project" value="UniProtKB-KW"/>
</dbReference>
<dbReference type="PROSITE" id="PS50894">
    <property type="entry name" value="HPT"/>
    <property type="match status" value="1"/>
</dbReference>
<evidence type="ECO:0000256" key="4">
    <source>
        <dbReference type="ARBA" id="ARBA00022679"/>
    </source>
</evidence>